<comment type="subcellular location">
    <subcellularLocation>
        <location evidence="2">Cytoplasm</location>
    </subcellularLocation>
    <subcellularLocation>
        <location evidence="1">Endosome</location>
    </subcellularLocation>
</comment>
<feature type="coiled-coil region" evidence="6">
    <location>
        <begin position="454"/>
        <end position="488"/>
    </location>
</feature>
<evidence type="ECO:0000256" key="5">
    <source>
        <dbReference type="ARBA" id="ARBA00041284"/>
    </source>
</evidence>
<dbReference type="OMA" id="CHAANQS"/>
<dbReference type="Gene3D" id="1.20.120.560">
    <property type="entry name" value="alix/aip1 in complex with the ypdl late domain"/>
    <property type="match status" value="1"/>
</dbReference>
<dbReference type="VEuPathDB" id="FungiDB:SAPIO_CDS7189"/>
<feature type="compositionally biased region" description="Pro residues" evidence="7">
    <location>
        <begin position="937"/>
        <end position="950"/>
    </location>
</feature>
<evidence type="ECO:0000313" key="9">
    <source>
        <dbReference type="EMBL" id="KEZ41123.1"/>
    </source>
</evidence>
<protein>
    <recommendedName>
        <fullName evidence="5">BRO domain-containing protein 1</fullName>
    </recommendedName>
</protein>
<sequence length="993" mass="110685">MPQSVMLSVPLKATNEIDWVAPLKNYIQNTYGDDPERYAEECATLNRLRQDMRGAGKDSTTGRDMLYRYYGQLELLDLRFPIDEKHIKISFTWFDAFTHKATSQYSLAFEKASIIFNISAVLSCHAAIQNRSEESGLKMAYHSFQASAGMFTYINENFLHAPSSDLSRDTVKTLIQIMLAQATEVFLERQVMDQKKVGLLAKLSSQAAYLYNEALEGAQENVNKGIFEKVWLQVVQVKANLMGSMAQFFQAQADDDANNHGIAVGRLQAAERLAREANRIANTIPTSVPPSSNLPSDCSLILAENTKRQHTAINEKLQELTKDNDFIYHQPVPSESGLSPVPKLSAAKPIPVTELYAGQDIQRITGPDLFSKIVPMNVTESASLYDEEKAKLVRAETERVDTANGEMAASLDYLRLPGALQVLKGGLDQDVGPDDEFKTWCEDVAGQENPSVILDSLEAQKLALFRALESCKKELDMEESVCEKMRSKYEGEWTQQPSSALTTTLRGDIRSYREALDEASRTDSQLAAKLRQNEVDFDEMRAASERNEVDQLFQRSLNKVRGRSSNNGSPLDEPNLLDADFDDGRPSVMDQISKVEQILKKLDQLKRERNQVLKDLKEKVHNDDISQILILNKKSIQNYETQLFQSELEKFRPHQNRLLAANHKQSVFMKELTSTFNTLLQDKRVRSEQSKYENVQRQRAAVVNRYKRAYQEFLDLVAGLHSAKNWYSEMKETIDSLDKNVQSFVNNRRSEGAALLTQIEKDRTANQSSQAELERERLRELMDRMSVKPQGGSPQPQPQEARRAPPAPLFAQGSAPRYSDPLYASQYPLPTSPPPHQVNMPSTYGNYAGQRQSVGAYGQPAAYNPRQYGMNPGPTSPPPTQTSFGHTAMRGPASPPPTQTSFGQPLPGYVGYVAQPSQQVPQGQPGRPASQSLPLGFVPPPPPPGPPPLGPQQTIHYGAQDYPVQNQQPGGPGAGAGAGQQPHDPWAGLSAWK</sequence>
<evidence type="ECO:0000256" key="2">
    <source>
        <dbReference type="ARBA" id="ARBA00004496"/>
    </source>
</evidence>
<evidence type="ECO:0000313" key="10">
    <source>
        <dbReference type="Proteomes" id="UP000028545"/>
    </source>
</evidence>
<dbReference type="PANTHER" id="PTHR23030:SF30">
    <property type="entry name" value="TYROSINE-PROTEIN PHOSPHATASE NON-RECEPTOR TYPE 23"/>
    <property type="match status" value="1"/>
</dbReference>
<dbReference type="RefSeq" id="XP_016640922.1">
    <property type="nucleotide sequence ID" value="XM_016789095.1"/>
</dbReference>
<reference evidence="9 10" key="1">
    <citation type="journal article" date="2014" name="Genome Announc.">
        <title>Draft genome sequence of the pathogenic fungus Scedosporium apiospermum.</title>
        <authorList>
            <person name="Vandeputte P."/>
            <person name="Ghamrawi S."/>
            <person name="Rechenmann M."/>
            <person name="Iltis A."/>
            <person name="Giraud S."/>
            <person name="Fleury M."/>
            <person name="Thornton C."/>
            <person name="Delhaes L."/>
            <person name="Meyer W."/>
            <person name="Papon N."/>
            <person name="Bouchara J.P."/>
        </authorList>
    </citation>
    <scope>NUCLEOTIDE SEQUENCE [LARGE SCALE GENOMIC DNA]</scope>
    <source>
        <strain evidence="9 10">IHEM 14462</strain>
    </source>
</reference>
<dbReference type="AlphaFoldDB" id="A0A084G1B1"/>
<dbReference type="Pfam" id="PF03097">
    <property type="entry name" value="BRO1"/>
    <property type="match status" value="1"/>
</dbReference>
<evidence type="ECO:0000256" key="6">
    <source>
        <dbReference type="SAM" id="Coils"/>
    </source>
</evidence>
<feature type="domain" description="BRO1" evidence="8">
    <location>
        <begin position="5"/>
        <end position="407"/>
    </location>
</feature>
<evidence type="ECO:0000256" key="3">
    <source>
        <dbReference type="ARBA" id="ARBA00022490"/>
    </source>
</evidence>
<dbReference type="Proteomes" id="UP000028545">
    <property type="component" value="Unassembled WGS sequence"/>
</dbReference>
<dbReference type="EMBL" id="JOWA01000110">
    <property type="protein sequence ID" value="KEZ41123.1"/>
    <property type="molecule type" value="Genomic_DNA"/>
</dbReference>
<dbReference type="GO" id="GO:0043328">
    <property type="term" value="P:protein transport to vacuole involved in ubiquitin-dependent protein catabolic process via the multivesicular body sorting pathway"/>
    <property type="evidence" value="ECO:0007669"/>
    <property type="project" value="TreeGrafter"/>
</dbReference>
<dbReference type="GO" id="GO:0005768">
    <property type="term" value="C:endosome"/>
    <property type="evidence" value="ECO:0007669"/>
    <property type="project" value="UniProtKB-SubCell"/>
</dbReference>
<proteinExistence type="predicted"/>
<dbReference type="HOGENOM" id="CLU_003661_0_0_1"/>
<dbReference type="Gene3D" id="1.20.140.50">
    <property type="entry name" value="alix/aip1 like domains"/>
    <property type="match status" value="1"/>
</dbReference>
<dbReference type="GeneID" id="27726261"/>
<evidence type="ECO:0000256" key="7">
    <source>
        <dbReference type="SAM" id="MobiDB-lite"/>
    </source>
</evidence>
<comment type="caution">
    <text evidence="9">The sequence shown here is derived from an EMBL/GenBank/DDBJ whole genome shotgun (WGS) entry which is preliminary data.</text>
</comment>
<dbReference type="InterPro" id="IPR004328">
    <property type="entry name" value="BRO1_dom"/>
</dbReference>
<dbReference type="PROSITE" id="PS51180">
    <property type="entry name" value="BRO1"/>
    <property type="match status" value="1"/>
</dbReference>
<evidence type="ECO:0000256" key="1">
    <source>
        <dbReference type="ARBA" id="ARBA00004177"/>
    </source>
</evidence>
<dbReference type="InterPro" id="IPR038499">
    <property type="entry name" value="BRO1_sf"/>
</dbReference>
<feature type="compositionally biased region" description="Low complexity" evidence="7">
    <location>
        <begin position="913"/>
        <end position="936"/>
    </location>
</feature>
<evidence type="ECO:0000256" key="4">
    <source>
        <dbReference type="ARBA" id="ARBA00022753"/>
    </source>
</evidence>
<keyword evidence="4" id="KW-0967">Endosome</keyword>
<dbReference type="OrthoDB" id="2141925at2759"/>
<accession>A0A084G1B1</accession>
<feature type="coiled-coil region" evidence="6">
    <location>
        <begin position="588"/>
        <end position="622"/>
    </location>
</feature>
<dbReference type="CDD" id="cd09237">
    <property type="entry name" value="V_ScBro1_like"/>
    <property type="match status" value="1"/>
</dbReference>
<name>A0A084G1B1_PSEDA</name>
<dbReference type="SMART" id="SM01041">
    <property type="entry name" value="BRO1"/>
    <property type="match status" value="1"/>
</dbReference>
<gene>
    <name evidence="9" type="ORF">SAPIO_CDS7189</name>
</gene>
<dbReference type="KEGG" id="sapo:SAPIO_CDS7189"/>
<keyword evidence="10" id="KW-1185">Reference proteome</keyword>
<dbReference type="InterPro" id="IPR025304">
    <property type="entry name" value="ALIX_V_dom"/>
</dbReference>
<feature type="region of interest" description="Disordered" evidence="7">
    <location>
        <begin position="859"/>
        <end position="993"/>
    </location>
</feature>
<feature type="region of interest" description="Disordered" evidence="7">
    <location>
        <begin position="786"/>
        <end position="835"/>
    </location>
</feature>
<dbReference type="CDD" id="cd09242">
    <property type="entry name" value="BRO1_ScBro1_like"/>
    <property type="match status" value="1"/>
</dbReference>
<dbReference type="PANTHER" id="PTHR23030">
    <property type="entry name" value="PCD6 INTERACTING PROTEIN-RELATED"/>
    <property type="match status" value="1"/>
</dbReference>
<dbReference type="Gene3D" id="1.25.40.280">
    <property type="entry name" value="alix/aip1 like domains"/>
    <property type="match status" value="1"/>
</dbReference>
<dbReference type="Pfam" id="PF13949">
    <property type="entry name" value="ALIX_LYPXL_bnd"/>
    <property type="match status" value="1"/>
</dbReference>
<organism evidence="9 10">
    <name type="scientific">Pseudallescheria apiosperma</name>
    <name type="common">Scedosporium apiospermum</name>
    <dbReference type="NCBI Taxonomy" id="563466"/>
    <lineage>
        <taxon>Eukaryota</taxon>
        <taxon>Fungi</taxon>
        <taxon>Dikarya</taxon>
        <taxon>Ascomycota</taxon>
        <taxon>Pezizomycotina</taxon>
        <taxon>Sordariomycetes</taxon>
        <taxon>Hypocreomycetidae</taxon>
        <taxon>Microascales</taxon>
        <taxon>Microascaceae</taxon>
        <taxon>Scedosporium</taxon>
    </lineage>
</organism>
<keyword evidence="3" id="KW-0963">Cytoplasm</keyword>
<keyword evidence="6" id="KW-0175">Coiled coil</keyword>
<evidence type="ECO:0000259" key="8">
    <source>
        <dbReference type="PROSITE" id="PS51180"/>
    </source>
</evidence>